<evidence type="ECO:0000313" key="4">
    <source>
        <dbReference type="Proteomes" id="UP001620514"/>
    </source>
</evidence>
<keyword evidence="4" id="KW-1185">Reference proteome</keyword>
<evidence type="ECO:0000256" key="2">
    <source>
        <dbReference type="RuleBase" id="RU362080"/>
    </source>
</evidence>
<dbReference type="Proteomes" id="UP001620514">
    <property type="component" value="Unassembled WGS sequence"/>
</dbReference>
<dbReference type="InterPro" id="IPR036165">
    <property type="entry name" value="YefM-like_sf"/>
</dbReference>
<protein>
    <recommendedName>
        <fullName evidence="2">Antitoxin</fullName>
    </recommendedName>
</protein>
<gene>
    <name evidence="3" type="ORF">ABH943_003205</name>
</gene>
<accession>A0ABW8MHM4</accession>
<dbReference type="Pfam" id="PF02604">
    <property type="entry name" value="PhdYeFM_antitox"/>
    <property type="match status" value="1"/>
</dbReference>
<dbReference type="RefSeq" id="WP_404607729.1">
    <property type="nucleotide sequence ID" value="NZ_JBIYDN010000008.1"/>
</dbReference>
<dbReference type="InterPro" id="IPR006442">
    <property type="entry name" value="Antitoxin_Phd/YefM"/>
</dbReference>
<evidence type="ECO:0000313" key="3">
    <source>
        <dbReference type="EMBL" id="MFK4443183.1"/>
    </source>
</evidence>
<name>A0ABW8MHM4_9BURK</name>
<sequence length="115" mass="12695">MIIELPNIQELPRQNASQVKNKWADMVRLVRQSGSVAVTNHSAVEMVLLDAATYQQLTEDIQALKAREQIALDELTSRFNARLAVLQQPDAGQKLNALLDAKGALKKRPKAGASY</sequence>
<reference evidence="3 4" key="1">
    <citation type="submission" date="2024-11" db="EMBL/GenBank/DDBJ databases">
        <title>Using genomics to understand microbial adaptation to soil warming.</title>
        <authorList>
            <person name="Deangelis K.M. PhD."/>
        </authorList>
    </citation>
    <scope>NUCLEOTIDE SEQUENCE [LARGE SCALE GENOMIC DNA]</scope>
    <source>
        <strain evidence="3 4">GAS97</strain>
    </source>
</reference>
<comment type="similarity">
    <text evidence="1 2">Belongs to the phD/YefM antitoxin family.</text>
</comment>
<dbReference type="EMBL" id="JBIYDN010000008">
    <property type="protein sequence ID" value="MFK4443183.1"/>
    <property type="molecule type" value="Genomic_DNA"/>
</dbReference>
<dbReference type="Gene3D" id="3.40.1620.10">
    <property type="entry name" value="YefM-like domain"/>
    <property type="match status" value="1"/>
</dbReference>
<comment type="caution">
    <text evidence="3">The sequence shown here is derived from an EMBL/GenBank/DDBJ whole genome shotgun (WGS) entry which is preliminary data.</text>
</comment>
<comment type="function">
    <text evidence="2">Antitoxin component of a type II toxin-antitoxin (TA) system.</text>
</comment>
<organism evidence="3 4">
    <name type="scientific">Caballeronia udeis</name>
    <dbReference type="NCBI Taxonomy" id="1232866"/>
    <lineage>
        <taxon>Bacteria</taxon>
        <taxon>Pseudomonadati</taxon>
        <taxon>Pseudomonadota</taxon>
        <taxon>Betaproteobacteria</taxon>
        <taxon>Burkholderiales</taxon>
        <taxon>Burkholderiaceae</taxon>
        <taxon>Caballeronia</taxon>
    </lineage>
</organism>
<proteinExistence type="inferred from homology"/>
<evidence type="ECO:0000256" key="1">
    <source>
        <dbReference type="ARBA" id="ARBA00009981"/>
    </source>
</evidence>
<dbReference type="SUPFAM" id="SSF143120">
    <property type="entry name" value="YefM-like"/>
    <property type="match status" value="1"/>
</dbReference>